<evidence type="ECO:0000313" key="3">
    <source>
        <dbReference type="EMBL" id="MXV16472.1"/>
    </source>
</evidence>
<proteinExistence type="predicted"/>
<feature type="domain" description="DUF5689" evidence="2">
    <location>
        <begin position="43"/>
        <end position="247"/>
    </location>
</feature>
<dbReference type="Proteomes" id="UP000451233">
    <property type="component" value="Unassembled WGS sequence"/>
</dbReference>
<feature type="signal peptide" evidence="1">
    <location>
        <begin position="1"/>
        <end position="19"/>
    </location>
</feature>
<protein>
    <recommendedName>
        <fullName evidence="2">DUF5689 domain-containing protein</fullName>
    </recommendedName>
</protein>
<dbReference type="Pfam" id="PF18942">
    <property type="entry name" value="DUF5689"/>
    <property type="match status" value="1"/>
</dbReference>
<evidence type="ECO:0000259" key="2">
    <source>
        <dbReference type="Pfam" id="PF18942"/>
    </source>
</evidence>
<dbReference type="InterPro" id="IPR043744">
    <property type="entry name" value="DUF5689"/>
</dbReference>
<feature type="chain" id="PRO_5029735473" description="DUF5689 domain-containing protein" evidence="1">
    <location>
        <begin position="20"/>
        <end position="513"/>
    </location>
</feature>
<reference evidence="3 4" key="1">
    <citation type="submission" date="2019-11" db="EMBL/GenBank/DDBJ databases">
        <title>Pedobacter sp. HMF7056 Genome sequencing and assembly.</title>
        <authorList>
            <person name="Kang H."/>
            <person name="Kim H."/>
            <person name="Joh K."/>
        </authorList>
    </citation>
    <scope>NUCLEOTIDE SEQUENCE [LARGE SCALE GENOMIC DNA]</scope>
    <source>
        <strain evidence="3 4">HMF7056</strain>
    </source>
</reference>
<dbReference type="AlphaFoldDB" id="A0A7K1XZV5"/>
<comment type="caution">
    <text evidence="3">The sequence shown here is derived from an EMBL/GenBank/DDBJ whole genome shotgun (WGS) entry which is preliminary data.</text>
</comment>
<evidence type="ECO:0000313" key="4">
    <source>
        <dbReference type="Proteomes" id="UP000451233"/>
    </source>
</evidence>
<sequence>MKTILLNFVLLLTVAIAWSGCEQDDKNPYDGGIVSPYVFTFDLRKVYKQADVVLTTTNMSGATSIQGIVVSDHAAKNMLNGLMMVQNSRNASSGDSLRGIALNVGAAAANYMVGDLVRVKVEGRTLTRRNGILQVIDIPATDIVKVSSGNTILGNRVTTAALLADPRRYESTQVTIIKATYNPSLLATDVFSGDKLLNDGFGNITLHTEAGAAFAGAKPPFSANYTGLVVTTEGANGALVPQIRIRNNTTDLKTLSSNTEQPAIIITGFMSDVKGGDGNYEYIQFRATRAINFAAEPFSVVTTNNAGTNPAPATGWAIGGVRSYKLDLTSGSVVKGEFFYVGGSRKLINGATSTTSMASSKWIRSFDYSTIDGDGFGTKTSGLLANSGNASGIAVFKGTAVNVSSVPVDVVFIGTGGGLFSAGPPAAGYRVTSTDVYDAVEPVTGVDQPFYRQGTNTAAFIYLTADLGYFNQLGGTYDTVLGKWTKIRTQVGLLLTTSSPVSDIEGAGSTEIK</sequence>
<keyword evidence="4" id="KW-1185">Reference proteome</keyword>
<accession>A0A7K1XZV5</accession>
<evidence type="ECO:0000256" key="1">
    <source>
        <dbReference type="SAM" id="SignalP"/>
    </source>
</evidence>
<dbReference type="RefSeq" id="WP_160907465.1">
    <property type="nucleotide sequence ID" value="NZ_WVHS01000003.1"/>
</dbReference>
<dbReference type="PROSITE" id="PS51257">
    <property type="entry name" value="PROKAR_LIPOPROTEIN"/>
    <property type="match status" value="1"/>
</dbReference>
<name>A0A7K1XZV5_9SPHI</name>
<keyword evidence="1" id="KW-0732">Signal</keyword>
<dbReference type="EMBL" id="WVHS01000003">
    <property type="protein sequence ID" value="MXV16472.1"/>
    <property type="molecule type" value="Genomic_DNA"/>
</dbReference>
<gene>
    <name evidence="3" type="ORF">GS398_14260</name>
</gene>
<organism evidence="3 4">
    <name type="scientific">Hufsiella ginkgonis</name>
    <dbReference type="NCBI Taxonomy" id="2695274"/>
    <lineage>
        <taxon>Bacteria</taxon>
        <taxon>Pseudomonadati</taxon>
        <taxon>Bacteroidota</taxon>
        <taxon>Sphingobacteriia</taxon>
        <taxon>Sphingobacteriales</taxon>
        <taxon>Sphingobacteriaceae</taxon>
        <taxon>Hufsiella</taxon>
    </lineage>
</organism>